<accession>A0ABY8UQ98</accession>
<reference evidence="1 2" key="1">
    <citation type="submission" date="2023-05" db="EMBL/GenBank/DDBJ databases">
        <title>A 100% complete, gapless, phased diploid assembly of the Scenedesmus obliquus UTEX 3031 genome.</title>
        <authorList>
            <person name="Biondi T.C."/>
            <person name="Hanschen E.R."/>
            <person name="Kwon T."/>
            <person name="Eng W."/>
            <person name="Kruse C.P.S."/>
            <person name="Koehler S.I."/>
            <person name="Kunde Y."/>
            <person name="Gleasner C.D."/>
            <person name="You Mak K.T."/>
            <person name="Polle J."/>
            <person name="Hovde B.T."/>
            <person name="Starkenburg S.R."/>
        </authorList>
    </citation>
    <scope>NUCLEOTIDE SEQUENCE [LARGE SCALE GENOMIC DNA]</scope>
    <source>
        <strain evidence="1 2">DOE0152z</strain>
    </source>
</reference>
<name>A0ABY8UQ98_TETOB</name>
<protein>
    <submittedName>
        <fullName evidence="1">Uncharacterized protein</fullName>
    </submittedName>
</protein>
<evidence type="ECO:0000313" key="2">
    <source>
        <dbReference type="Proteomes" id="UP001244341"/>
    </source>
</evidence>
<evidence type="ECO:0000313" key="1">
    <source>
        <dbReference type="EMBL" id="WIA23606.1"/>
    </source>
</evidence>
<dbReference type="Proteomes" id="UP001244341">
    <property type="component" value="Chromosome 16b"/>
</dbReference>
<sequence length="256" mass="27191">MMMLTDTAIGSVVWGEPNGTNKVTLTFHQTLSPGSMGVVFGDTWKDIDALTNFPPGTWATIMVRTRPTGTNVTLNTTPLFSGKQGIPTSFNGGVFTFRGQGGIQIKDVEILPITYIGFVAAMNIGVHKIYIEAAPSFSGPMQLTRLGATSLDRNSMYIMHASWAQPGSWLAGHVTSWEVTGPVNGSIVRKVISQASYANANQLLSVLPADSGAYGDFLCYNSATGACITTTFDASAQGTSLDISITFTKIGGNYLN</sequence>
<proteinExistence type="predicted"/>
<gene>
    <name evidence="1" type="ORF">OEZ85_000316</name>
</gene>
<keyword evidence="2" id="KW-1185">Reference proteome</keyword>
<dbReference type="EMBL" id="CP126223">
    <property type="protein sequence ID" value="WIA23606.1"/>
    <property type="molecule type" value="Genomic_DNA"/>
</dbReference>
<organism evidence="1 2">
    <name type="scientific">Tetradesmus obliquus</name>
    <name type="common">Green alga</name>
    <name type="synonym">Acutodesmus obliquus</name>
    <dbReference type="NCBI Taxonomy" id="3088"/>
    <lineage>
        <taxon>Eukaryota</taxon>
        <taxon>Viridiplantae</taxon>
        <taxon>Chlorophyta</taxon>
        <taxon>core chlorophytes</taxon>
        <taxon>Chlorophyceae</taxon>
        <taxon>CS clade</taxon>
        <taxon>Sphaeropleales</taxon>
        <taxon>Scenedesmaceae</taxon>
        <taxon>Tetradesmus</taxon>
    </lineage>
</organism>